<feature type="transmembrane region" description="Helical" evidence="7">
    <location>
        <begin position="300"/>
        <end position="317"/>
    </location>
</feature>
<keyword evidence="8" id="KW-1185">Reference proteome</keyword>
<dbReference type="PANTHER" id="PTHR12191:SF37">
    <property type="entry name" value="ZINC TRANSPORTER FOI"/>
    <property type="match status" value="1"/>
</dbReference>
<accession>A0A8B7ZTM9</accession>
<feature type="transmembrane region" description="Helical" evidence="7">
    <location>
        <begin position="258"/>
        <end position="279"/>
    </location>
</feature>
<dbReference type="OrthoDB" id="200954at2759"/>
<feature type="compositionally biased region" description="Acidic residues" evidence="6">
    <location>
        <begin position="127"/>
        <end position="141"/>
    </location>
</feature>
<keyword evidence="5 7" id="KW-0472">Membrane</keyword>
<evidence type="ECO:0000256" key="5">
    <source>
        <dbReference type="ARBA" id="ARBA00023136"/>
    </source>
</evidence>
<evidence type="ECO:0000256" key="2">
    <source>
        <dbReference type="ARBA" id="ARBA00006939"/>
    </source>
</evidence>
<evidence type="ECO:0000256" key="6">
    <source>
        <dbReference type="SAM" id="MobiDB-lite"/>
    </source>
</evidence>
<organism evidence="8 9">
    <name type="scientific">Acanthaster planci</name>
    <name type="common">Crown-of-thorns starfish</name>
    <dbReference type="NCBI Taxonomy" id="133434"/>
    <lineage>
        <taxon>Eukaryota</taxon>
        <taxon>Metazoa</taxon>
        <taxon>Echinodermata</taxon>
        <taxon>Eleutherozoa</taxon>
        <taxon>Asterozoa</taxon>
        <taxon>Asteroidea</taxon>
        <taxon>Valvatacea</taxon>
        <taxon>Valvatida</taxon>
        <taxon>Acanthasteridae</taxon>
        <taxon>Acanthaster</taxon>
    </lineage>
</organism>
<sequence>MVAVPTHGSRFYAAVMQFFVALAVSSLSGDALLHLLPEALGIHDIQKTEDQPNHTFIILTVILAVYFFFIFERVMSLCLKEKPYGHGHVHSRPRRETFVDENSCDMHADAMMAVAMENQDDKKTNETDDGQQDDKEVEEEISTEKKMDKEEEVSKVQKPQPRIFGLNMLSIMVLIGDAVHNVTDGITIGVSFVKGPFVGASTTIAVFFHEVPHEVGDFAVMLRNGVSFRKAMVCSLLSNLAGFAGLYAGLLLGSENVVQRWIFAATAGMFLYIALVSLVPEMNQQAEEADHKPWRVFLRHNIGLLLGWAIMLALGVFE</sequence>
<evidence type="ECO:0000256" key="4">
    <source>
        <dbReference type="ARBA" id="ARBA00022989"/>
    </source>
</evidence>
<dbReference type="PANTHER" id="PTHR12191">
    <property type="entry name" value="SOLUTE CARRIER FAMILY 39"/>
    <property type="match status" value="1"/>
</dbReference>
<keyword evidence="4 7" id="KW-1133">Transmembrane helix</keyword>
<feature type="compositionally biased region" description="Basic and acidic residues" evidence="6">
    <location>
        <begin position="142"/>
        <end position="155"/>
    </location>
</feature>
<dbReference type="AlphaFoldDB" id="A0A8B7ZTM9"/>
<feature type="transmembrane region" description="Helical" evidence="7">
    <location>
        <begin position="231"/>
        <end position="252"/>
    </location>
</feature>
<feature type="transmembrane region" description="Helical" evidence="7">
    <location>
        <begin position="56"/>
        <end position="75"/>
    </location>
</feature>
<keyword evidence="3 7" id="KW-0812">Transmembrane</keyword>
<dbReference type="GO" id="GO:0140410">
    <property type="term" value="F:monoatomic cation:bicarbonate symporter activity"/>
    <property type="evidence" value="ECO:0007669"/>
    <property type="project" value="TreeGrafter"/>
</dbReference>
<protein>
    <submittedName>
        <fullName evidence="9">Zinc transporter ZIP12-like</fullName>
    </submittedName>
</protein>
<dbReference type="OMA" id="CSKHKAM"/>
<dbReference type="GO" id="GO:0005385">
    <property type="term" value="F:zinc ion transmembrane transporter activity"/>
    <property type="evidence" value="ECO:0007669"/>
    <property type="project" value="TreeGrafter"/>
</dbReference>
<dbReference type="GO" id="GO:0071578">
    <property type="term" value="P:zinc ion import across plasma membrane"/>
    <property type="evidence" value="ECO:0007669"/>
    <property type="project" value="TreeGrafter"/>
</dbReference>
<dbReference type="GO" id="GO:0005886">
    <property type="term" value="C:plasma membrane"/>
    <property type="evidence" value="ECO:0007669"/>
    <property type="project" value="TreeGrafter"/>
</dbReference>
<feature type="region of interest" description="Disordered" evidence="6">
    <location>
        <begin position="120"/>
        <end position="156"/>
    </location>
</feature>
<dbReference type="Pfam" id="PF02535">
    <property type="entry name" value="Zip"/>
    <property type="match status" value="1"/>
</dbReference>
<name>A0A8B7ZTM9_ACAPL</name>
<dbReference type="Proteomes" id="UP000694845">
    <property type="component" value="Unplaced"/>
</dbReference>
<dbReference type="InterPro" id="IPR003689">
    <property type="entry name" value="ZIP"/>
</dbReference>
<dbReference type="GeneID" id="110987965"/>
<evidence type="ECO:0000256" key="3">
    <source>
        <dbReference type="ARBA" id="ARBA00022692"/>
    </source>
</evidence>
<comment type="subcellular location">
    <subcellularLocation>
        <location evidence="1">Membrane</location>
        <topology evidence="1">Multi-pass membrane protein</topology>
    </subcellularLocation>
</comment>
<proteinExistence type="inferred from homology"/>
<dbReference type="GO" id="GO:0030003">
    <property type="term" value="P:intracellular monoatomic cation homeostasis"/>
    <property type="evidence" value="ECO:0007669"/>
    <property type="project" value="TreeGrafter"/>
</dbReference>
<comment type="similarity">
    <text evidence="2">Belongs to the ZIP transporter (TC 2.A.5) family.</text>
</comment>
<reference evidence="9" key="1">
    <citation type="submission" date="2025-08" db="UniProtKB">
        <authorList>
            <consortium name="RefSeq"/>
        </authorList>
    </citation>
    <scope>IDENTIFICATION</scope>
</reference>
<evidence type="ECO:0000313" key="9">
    <source>
        <dbReference type="RefSeq" id="XP_022106841.1"/>
    </source>
</evidence>
<evidence type="ECO:0000313" key="8">
    <source>
        <dbReference type="Proteomes" id="UP000694845"/>
    </source>
</evidence>
<dbReference type="KEGG" id="aplc:110987965"/>
<evidence type="ECO:0000256" key="1">
    <source>
        <dbReference type="ARBA" id="ARBA00004141"/>
    </source>
</evidence>
<evidence type="ECO:0000256" key="7">
    <source>
        <dbReference type="SAM" id="Phobius"/>
    </source>
</evidence>
<gene>
    <name evidence="9" type="primary">LOC110987965</name>
</gene>
<dbReference type="RefSeq" id="XP_022106841.1">
    <property type="nucleotide sequence ID" value="XM_022251149.1"/>
</dbReference>
<dbReference type="InterPro" id="IPR050799">
    <property type="entry name" value="ZIP_Transporter"/>
</dbReference>
<feature type="transmembrane region" description="Helical" evidence="7">
    <location>
        <begin position="12"/>
        <end position="36"/>
    </location>
</feature>